<dbReference type="GO" id="GO:0046872">
    <property type="term" value="F:metal ion binding"/>
    <property type="evidence" value="ECO:0007669"/>
    <property type="project" value="TreeGrafter"/>
</dbReference>
<name>A0AA37SCA8_9GAMM</name>
<accession>A0AA37SCA8</accession>
<dbReference type="PANTHER" id="PTHR39569">
    <property type="entry name" value="INORGANIC TRIPHOSPHATASE"/>
    <property type="match status" value="1"/>
</dbReference>
<dbReference type="SMART" id="SM01118">
    <property type="entry name" value="CYTH"/>
    <property type="match status" value="1"/>
</dbReference>
<feature type="domain" description="CYTH" evidence="1">
    <location>
        <begin position="2"/>
        <end position="212"/>
    </location>
</feature>
<sequence>MSQELELKLELSEDAVAQFLNLSWFHSNPANVRQPDKTLENIYFDTPDLQLLKTKAALRIRRSGSQYLQTLKTKGKSVGGLHQRGEWEFKIADTDADGDGEVEPRLQPELFPSDVWPAELNVDQLMPVFETNFTRSGWLWTSSKGSRIEVVLDQGQVIVGEQTTQLSELELELLEGSPECVFDLAEALSKQVPMLVSDVTKAQRGFELFQPGVWQTSRITLEDAREPASRLEWAIQGVMNPSELNDPKCLASVLETLVDDGLLNEMDVRPWLLFGDVSTLNPLLRGQWLLRLARYAWRHSS</sequence>
<dbReference type="EMBL" id="BSNM01000027">
    <property type="protein sequence ID" value="GLQ33652.1"/>
    <property type="molecule type" value="Genomic_DNA"/>
</dbReference>
<dbReference type="Proteomes" id="UP001161389">
    <property type="component" value="Unassembled WGS sequence"/>
</dbReference>
<dbReference type="CDD" id="cd07756">
    <property type="entry name" value="CYTH-like_Pase_CHAD"/>
    <property type="match status" value="1"/>
</dbReference>
<organism evidence="2 3">
    <name type="scientific">Litoribrevibacter albus</name>
    <dbReference type="NCBI Taxonomy" id="1473156"/>
    <lineage>
        <taxon>Bacteria</taxon>
        <taxon>Pseudomonadati</taxon>
        <taxon>Pseudomonadota</taxon>
        <taxon>Gammaproteobacteria</taxon>
        <taxon>Oceanospirillales</taxon>
        <taxon>Oceanospirillaceae</taxon>
        <taxon>Litoribrevibacter</taxon>
    </lineage>
</organism>
<proteinExistence type="predicted"/>
<protein>
    <recommendedName>
        <fullName evidence="1">CYTH domain-containing protein</fullName>
    </recommendedName>
</protein>
<dbReference type="Pfam" id="PF01928">
    <property type="entry name" value="CYTH"/>
    <property type="match status" value="1"/>
</dbReference>
<evidence type="ECO:0000313" key="2">
    <source>
        <dbReference type="EMBL" id="GLQ33652.1"/>
    </source>
</evidence>
<dbReference type="InterPro" id="IPR033469">
    <property type="entry name" value="CYTH-like_dom_sf"/>
</dbReference>
<keyword evidence="3" id="KW-1185">Reference proteome</keyword>
<evidence type="ECO:0000313" key="3">
    <source>
        <dbReference type="Proteomes" id="UP001161389"/>
    </source>
</evidence>
<reference evidence="2" key="2">
    <citation type="submission" date="2023-01" db="EMBL/GenBank/DDBJ databases">
        <title>Draft genome sequence of Litoribrevibacter albus strain NBRC 110071.</title>
        <authorList>
            <person name="Sun Q."/>
            <person name="Mori K."/>
        </authorList>
    </citation>
    <scope>NUCLEOTIDE SEQUENCE</scope>
    <source>
        <strain evidence="2">NBRC 110071</strain>
    </source>
</reference>
<dbReference type="SUPFAM" id="SSF55154">
    <property type="entry name" value="CYTH-like phosphatases"/>
    <property type="match status" value="1"/>
</dbReference>
<evidence type="ECO:0000259" key="1">
    <source>
        <dbReference type="PROSITE" id="PS51707"/>
    </source>
</evidence>
<dbReference type="InterPro" id="IPR039013">
    <property type="entry name" value="YgiF"/>
</dbReference>
<dbReference type="Gene3D" id="2.40.320.10">
    <property type="entry name" value="Hypothetical Protein Pfu-838710-001"/>
    <property type="match status" value="1"/>
</dbReference>
<dbReference type="PROSITE" id="PS51707">
    <property type="entry name" value="CYTH"/>
    <property type="match status" value="1"/>
</dbReference>
<dbReference type="GO" id="GO:0050355">
    <property type="term" value="F:inorganic triphosphate phosphatase activity"/>
    <property type="evidence" value="ECO:0007669"/>
    <property type="project" value="InterPro"/>
</dbReference>
<dbReference type="InterPro" id="IPR023577">
    <property type="entry name" value="CYTH_domain"/>
</dbReference>
<comment type="caution">
    <text evidence="2">The sequence shown here is derived from an EMBL/GenBank/DDBJ whole genome shotgun (WGS) entry which is preliminary data.</text>
</comment>
<dbReference type="PANTHER" id="PTHR39569:SF1">
    <property type="entry name" value="INORGANIC TRIPHOSPHATASE"/>
    <property type="match status" value="1"/>
</dbReference>
<gene>
    <name evidence="2" type="ORF">GCM10007876_41320</name>
</gene>
<reference evidence="2" key="1">
    <citation type="journal article" date="2014" name="Int. J. Syst. Evol. Microbiol.">
        <title>Complete genome sequence of Corynebacterium casei LMG S-19264T (=DSM 44701T), isolated from a smear-ripened cheese.</title>
        <authorList>
            <consortium name="US DOE Joint Genome Institute (JGI-PGF)"/>
            <person name="Walter F."/>
            <person name="Albersmeier A."/>
            <person name="Kalinowski J."/>
            <person name="Ruckert C."/>
        </authorList>
    </citation>
    <scope>NUCLEOTIDE SEQUENCE</scope>
    <source>
        <strain evidence="2">NBRC 110071</strain>
    </source>
</reference>
<dbReference type="AlphaFoldDB" id="A0AA37SCA8"/>
<dbReference type="RefSeq" id="WP_284384167.1">
    <property type="nucleotide sequence ID" value="NZ_BSNM01000027.1"/>
</dbReference>